<dbReference type="AlphaFoldDB" id="A0A2T7FZ29"/>
<dbReference type="EMBL" id="QCYG01000003">
    <property type="protein sequence ID" value="PVA07415.1"/>
    <property type="molecule type" value="Genomic_DNA"/>
</dbReference>
<sequence>MQANAAPLFVAAQTSGTECGASQTRGIRDHRHRLRNLHTAVVAPVGGLVNDAIWPRCATAGMCGIIIGQTKKRHTVQAEFDGCEG</sequence>
<keyword evidence="2" id="KW-1185">Reference proteome</keyword>
<evidence type="ECO:0000313" key="1">
    <source>
        <dbReference type="EMBL" id="PVA07415.1"/>
    </source>
</evidence>
<protein>
    <submittedName>
        <fullName evidence="1">Uncharacterized protein</fullName>
    </submittedName>
</protein>
<organism evidence="1 2">
    <name type="scientific">Thalassorhabdomicrobium marinisediminis</name>
    <dbReference type="NCBI Taxonomy" id="2170577"/>
    <lineage>
        <taxon>Bacteria</taxon>
        <taxon>Pseudomonadati</taxon>
        <taxon>Pseudomonadota</taxon>
        <taxon>Alphaproteobacteria</taxon>
        <taxon>Rhodobacterales</taxon>
        <taxon>Paracoccaceae</taxon>
        <taxon>Thalassorhabdomicrobium</taxon>
    </lineage>
</organism>
<comment type="caution">
    <text evidence="1">The sequence shown here is derived from an EMBL/GenBank/DDBJ whole genome shotgun (WGS) entry which is preliminary data.</text>
</comment>
<reference evidence="1 2" key="1">
    <citation type="submission" date="2018-04" db="EMBL/GenBank/DDBJ databases">
        <title>Pelagivirga bohaiensis gen. nov., sp. nov., a bacterium isolated from the Bohai Sea.</title>
        <authorList>
            <person name="Ji X."/>
        </authorList>
    </citation>
    <scope>NUCLEOTIDE SEQUENCE [LARGE SCALE GENOMIC DNA]</scope>
    <source>
        <strain evidence="1 2">BH-SD16</strain>
    </source>
</reference>
<dbReference type="Proteomes" id="UP000244817">
    <property type="component" value="Unassembled WGS sequence"/>
</dbReference>
<accession>A0A2T7FZ29</accession>
<name>A0A2T7FZ29_9RHOB</name>
<evidence type="ECO:0000313" key="2">
    <source>
        <dbReference type="Proteomes" id="UP000244817"/>
    </source>
</evidence>
<gene>
    <name evidence="1" type="ORF">DC363_06120</name>
</gene>
<proteinExistence type="predicted"/>